<reference evidence="1 2" key="1">
    <citation type="submission" date="2018-03" db="EMBL/GenBank/DDBJ databases">
        <title>Genomic Encyclopedia of Type Strains, Phase III (KMG-III): the genomes of soil and plant-associated and newly described type strains.</title>
        <authorList>
            <person name="Whitman W."/>
        </authorList>
    </citation>
    <scope>NUCLEOTIDE SEQUENCE [LARGE SCALE GENOMIC DNA]</scope>
    <source>
        <strain evidence="1 2">CGMCC 1.12700</strain>
    </source>
</reference>
<evidence type="ECO:0000313" key="2">
    <source>
        <dbReference type="Proteomes" id="UP000240572"/>
    </source>
</evidence>
<sequence length="252" mass="28562">MKILFLTTVAILGATACTAQLRLDEVEAILEKDTGVSIIEVPVPVVEIKRKRLPQLSAIKNDYGIHWVDSFTTNDASNNILVINEPNGRENFLLRFTKNKSNFDFGYLYRFEFHNSRRDKSVMTASPYEEQGIVIRDKSSNYTFFVQVSRQENTVQTDAVPATPNSLFKNSISSIYLFNADFSLTCIFTIHKNSIRINALTPLPKKMVIPGDDQFLHSLDHQKLVDLWNRSQETGAQVPGYKIDKAWGLDPG</sequence>
<dbReference type="EMBL" id="PYGD01000002">
    <property type="protein sequence ID" value="PSK93107.1"/>
    <property type="molecule type" value="Genomic_DNA"/>
</dbReference>
<proteinExistence type="predicted"/>
<dbReference type="AlphaFoldDB" id="A0A2P8D7E0"/>
<gene>
    <name evidence="1" type="ORF">B0I18_10276</name>
</gene>
<dbReference type="RefSeq" id="WP_106522135.1">
    <property type="nucleotide sequence ID" value="NZ_PYGD01000002.1"/>
</dbReference>
<keyword evidence="2" id="KW-1185">Reference proteome</keyword>
<comment type="caution">
    <text evidence="1">The sequence shown here is derived from an EMBL/GenBank/DDBJ whole genome shotgun (WGS) entry which is preliminary data.</text>
</comment>
<dbReference type="Proteomes" id="UP000240572">
    <property type="component" value="Unassembled WGS sequence"/>
</dbReference>
<organism evidence="1 2">
    <name type="scientific">Taibaiella chishuiensis</name>
    <dbReference type="NCBI Taxonomy" id="1434707"/>
    <lineage>
        <taxon>Bacteria</taxon>
        <taxon>Pseudomonadati</taxon>
        <taxon>Bacteroidota</taxon>
        <taxon>Chitinophagia</taxon>
        <taxon>Chitinophagales</taxon>
        <taxon>Chitinophagaceae</taxon>
        <taxon>Taibaiella</taxon>
    </lineage>
</organism>
<accession>A0A2P8D7E0</accession>
<evidence type="ECO:0000313" key="1">
    <source>
        <dbReference type="EMBL" id="PSK93107.1"/>
    </source>
</evidence>
<protein>
    <submittedName>
        <fullName evidence="1">Uncharacterized protein</fullName>
    </submittedName>
</protein>
<dbReference type="PROSITE" id="PS51257">
    <property type="entry name" value="PROKAR_LIPOPROTEIN"/>
    <property type="match status" value="1"/>
</dbReference>
<name>A0A2P8D7E0_9BACT</name>